<keyword evidence="8" id="KW-1185">Reference proteome</keyword>
<evidence type="ECO:0000256" key="3">
    <source>
        <dbReference type="ARBA" id="ARBA00023172"/>
    </source>
</evidence>
<dbReference type="Gene3D" id="3.40.50.1390">
    <property type="entry name" value="Resolvase, N-terminal catalytic domain"/>
    <property type="match status" value="1"/>
</dbReference>
<keyword evidence="1" id="KW-0229">DNA integration</keyword>
<dbReference type="PANTHER" id="PTHR30461:SF2">
    <property type="entry name" value="SERINE RECOMBINASE PINE-RELATED"/>
    <property type="match status" value="1"/>
</dbReference>
<dbReference type="Pfam" id="PF00239">
    <property type="entry name" value="Resolvase"/>
    <property type="match status" value="1"/>
</dbReference>
<dbReference type="GO" id="GO:0003677">
    <property type="term" value="F:DNA binding"/>
    <property type="evidence" value="ECO:0007669"/>
    <property type="project" value="UniProtKB-KW"/>
</dbReference>
<sequence>MKPAVVYLRVSTSEQGKSGLGLDAQQRAIEQFAAVEGFDIVETVTEVASGKLGIEDRAGLKQALAKAKRLRCPVLVAKLDRLSRDVAFISGLMSRGVPFVVAELGVDTDPFILHLYAALSEKERRLIGSRTKAALASLKAKGVVLGNRTNLGEAQLKGQATNAAKAAAFHAKLSLSIEQMRSQGMSMTEIAAELNDRGTRTALGRTWHQSTVSRLLKSTREAKAMELAA</sequence>
<dbReference type="RefSeq" id="WP_154362074.1">
    <property type="nucleotide sequence ID" value="NZ_WKJM01000003.1"/>
</dbReference>
<keyword evidence="2" id="KW-0238">DNA-binding</keyword>
<dbReference type="CDD" id="cd00338">
    <property type="entry name" value="Ser_Recombinase"/>
    <property type="match status" value="1"/>
</dbReference>
<feature type="active site" description="O-(5'-phospho-DNA)-serine intermediate" evidence="4 5">
    <location>
        <position position="11"/>
    </location>
</feature>
<organism evidence="7 8">
    <name type="scientific">Duganella alba</name>
    <dbReference type="NCBI Taxonomy" id="2666081"/>
    <lineage>
        <taxon>Bacteria</taxon>
        <taxon>Pseudomonadati</taxon>
        <taxon>Pseudomonadota</taxon>
        <taxon>Betaproteobacteria</taxon>
        <taxon>Burkholderiales</taxon>
        <taxon>Oxalobacteraceae</taxon>
        <taxon>Telluria group</taxon>
        <taxon>Duganella</taxon>
    </lineage>
</organism>
<evidence type="ECO:0000256" key="1">
    <source>
        <dbReference type="ARBA" id="ARBA00022908"/>
    </source>
</evidence>
<dbReference type="InterPro" id="IPR050639">
    <property type="entry name" value="SSR_resolvase"/>
</dbReference>
<dbReference type="AlphaFoldDB" id="A0A6L5QBT5"/>
<proteinExistence type="predicted"/>
<dbReference type="Pfam" id="PF07508">
    <property type="entry name" value="Recombinase"/>
    <property type="match status" value="1"/>
</dbReference>
<evidence type="ECO:0000256" key="5">
    <source>
        <dbReference type="PROSITE-ProRule" id="PRU10137"/>
    </source>
</evidence>
<name>A0A6L5QBT5_9BURK</name>
<evidence type="ECO:0000313" key="8">
    <source>
        <dbReference type="Proteomes" id="UP000481037"/>
    </source>
</evidence>
<dbReference type="SMART" id="SM00857">
    <property type="entry name" value="Resolvase"/>
    <property type="match status" value="1"/>
</dbReference>
<dbReference type="InterPro" id="IPR011109">
    <property type="entry name" value="DNA_bind_recombinase_dom"/>
</dbReference>
<evidence type="ECO:0000259" key="6">
    <source>
        <dbReference type="PROSITE" id="PS51736"/>
    </source>
</evidence>
<dbReference type="Proteomes" id="UP000481037">
    <property type="component" value="Unassembled WGS sequence"/>
</dbReference>
<dbReference type="PROSITE" id="PS51736">
    <property type="entry name" value="RECOMBINASES_3"/>
    <property type="match status" value="1"/>
</dbReference>
<protein>
    <submittedName>
        <fullName evidence="7">Resolvase</fullName>
    </submittedName>
</protein>
<dbReference type="InterPro" id="IPR036162">
    <property type="entry name" value="Resolvase-like_N_sf"/>
</dbReference>
<dbReference type="PROSITE" id="PS00397">
    <property type="entry name" value="RECOMBINASES_1"/>
    <property type="match status" value="1"/>
</dbReference>
<dbReference type="PANTHER" id="PTHR30461">
    <property type="entry name" value="DNA-INVERTASE FROM LAMBDOID PROPHAGE"/>
    <property type="match status" value="1"/>
</dbReference>
<comment type="caution">
    <text evidence="7">The sequence shown here is derived from an EMBL/GenBank/DDBJ whole genome shotgun (WGS) entry which is preliminary data.</text>
</comment>
<feature type="domain" description="Resolvase/invertase-type recombinase catalytic" evidence="6">
    <location>
        <begin position="3"/>
        <end position="142"/>
    </location>
</feature>
<accession>A0A6L5QBT5</accession>
<dbReference type="SUPFAM" id="SSF53041">
    <property type="entry name" value="Resolvase-like"/>
    <property type="match status" value="1"/>
</dbReference>
<keyword evidence="3" id="KW-0233">DNA recombination</keyword>
<dbReference type="GO" id="GO:0000150">
    <property type="term" value="F:DNA strand exchange activity"/>
    <property type="evidence" value="ECO:0007669"/>
    <property type="project" value="InterPro"/>
</dbReference>
<evidence type="ECO:0000256" key="4">
    <source>
        <dbReference type="PIRSR" id="PIRSR606118-50"/>
    </source>
</evidence>
<dbReference type="GO" id="GO:0015074">
    <property type="term" value="P:DNA integration"/>
    <property type="evidence" value="ECO:0007669"/>
    <property type="project" value="UniProtKB-KW"/>
</dbReference>
<dbReference type="EMBL" id="WKJM01000003">
    <property type="protein sequence ID" value="MRX07175.1"/>
    <property type="molecule type" value="Genomic_DNA"/>
</dbReference>
<reference evidence="7 8" key="1">
    <citation type="submission" date="2019-11" db="EMBL/GenBank/DDBJ databases">
        <title>Novel species isolated from a subtropical stream in China.</title>
        <authorList>
            <person name="Lu H."/>
        </authorList>
    </citation>
    <scope>NUCLEOTIDE SEQUENCE [LARGE SCALE GENOMIC DNA]</scope>
    <source>
        <strain evidence="7 8">FT25W</strain>
    </source>
</reference>
<evidence type="ECO:0000313" key="7">
    <source>
        <dbReference type="EMBL" id="MRX07175.1"/>
    </source>
</evidence>
<dbReference type="InterPro" id="IPR006118">
    <property type="entry name" value="Recombinase_CS"/>
</dbReference>
<gene>
    <name evidence="7" type="ORF">GJ697_04925</name>
</gene>
<evidence type="ECO:0000256" key="2">
    <source>
        <dbReference type="ARBA" id="ARBA00023125"/>
    </source>
</evidence>
<dbReference type="InterPro" id="IPR006119">
    <property type="entry name" value="Resolv_N"/>
</dbReference>